<gene>
    <name evidence="1" type="ORF">AGLY_012622</name>
</gene>
<protein>
    <submittedName>
        <fullName evidence="1">Uncharacterized protein</fullName>
    </submittedName>
</protein>
<accession>A0A6G0T912</accession>
<sequence>MDFSQTEQYKILPSLCKCLSGNSETYFAALDVLDDRTFGMVMYILTSCQYFNRKTLMKYDEILSAVDIYIVNITKYNGNWQEIRFLEHFNVEYKINVNTKVLLEIISESELDPKVLISNLVLFNAFNPKYNQSIYYDIPDESRFQVIQIYNICALRKKLNLFSNFFLYLSSDKSTRCFRQDSHKISRNVFSPKYMFILNNGQHQLSIIIKNKNIKQKQKISINFIKLFYQGWLARRNLRVTQYINKHGKAEMEKYYNIKNTIFFVIFSYKL</sequence>
<organism evidence="1 2">
    <name type="scientific">Aphis glycines</name>
    <name type="common">Soybean aphid</name>
    <dbReference type="NCBI Taxonomy" id="307491"/>
    <lineage>
        <taxon>Eukaryota</taxon>
        <taxon>Metazoa</taxon>
        <taxon>Ecdysozoa</taxon>
        <taxon>Arthropoda</taxon>
        <taxon>Hexapoda</taxon>
        <taxon>Insecta</taxon>
        <taxon>Pterygota</taxon>
        <taxon>Neoptera</taxon>
        <taxon>Paraneoptera</taxon>
        <taxon>Hemiptera</taxon>
        <taxon>Sternorrhyncha</taxon>
        <taxon>Aphidomorpha</taxon>
        <taxon>Aphidoidea</taxon>
        <taxon>Aphididae</taxon>
        <taxon>Aphidini</taxon>
        <taxon>Aphis</taxon>
        <taxon>Aphis</taxon>
    </lineage>
</organism>
<comment type="caution">
    <text evidence="1">The sequence shown here is derived from an EMBL/GenBank/DDBJ whole genome shotgun (WGS) entry which is preliminary data.</text>
</comment>
<dbReference type="Proteomes" id="UP000475862">
    <property type="component" value="Unassembled WGS sequence"/>
</dbReference>
<evidence type="ECO:0000313" key="2">
    <source>
        <dbReference type="Proteomes" id="UP000475862"/>
    </source>
</evidence>
<reference evidence="1 2" key="1">
    <citation type="submission" date="2019-08" db="EMBL/GenBank/DDBJ databases">
        <title>The genome of the soybean aphid Biotype 1, its phylome, world population structure and adaptation to the North American continent.</title>
        <authorList>
            <person name="Giordano R."/>
            <person name="Donthu R.K."/>
            <person name="Hernandez A.G."/>
            <person name="Wright C.L."/>
            <person name="Zimin A.V."/>
        </authorList>
    </citation>
    <scope>NUCLEOTIDE SEQUENCE [LARGE SCALE GENOMIC DNA]</scope>
    <source>
        <tissue evidence="1">Whole aphids</tissue>
    </source>
</reference>
<dbReference type="EMBL" id="VYZN01000049">
    <property type="protein sequence ID" value="KAE9528200.1"/>
    <property type="molecule type" value="Genomic_DNA"/>
</dbReference>
<name>A0A6G0T912_APHGL</name>
<evidence type="ECO:0000313" key="1">
    <source>
        <dbReference type="EMBL" id="KAE9528200.1"/>
    </source>
</evidence>
<keyword evidence="2" id="KW-1185">Reference proteome</keyword>
<proteinExistence type="predicted"/>
<dbReference type="AlphaFoldDB" id="A0A6G0T912"/>